<evidence type="ECO:0000313" key="1">
    <source>
        <dbReference type="EnsemblProtists" id="Phyra73788"/>
    </source>
</evidence>
<accession>H3GDX1</accession>
<dbReference type="PANTHER" id="PTHR35899">
    <property type="entry name" value="PAPAIN FAMILY CYSTEINE PROTEASE DOMAIN CONTAINING PROTEIN"/>
    <property type="match status" value="1"/>
</dbReference>
<dbReference type="EMBL" id="DS566001">
    <property type="status" value="NOT_ANNOTATED_CDS"/>
    <property type="molecule type" value="Genomic_DNA"/>
</dbReference>
<dbReference type="Proteomes" id="UP000005238">
    <property type="component" value="Unassembled WGS sequence"/>
</dbReference>
<protein>
    <recommendedName>
        <fullName evidence="3">Peptidase C1A papain C-terminal domain-containing protein</fullName>
    </recommendedName>
</protein>
<dbReference type="HOGENOM" id="CLU_029585_0_0_1"/>
<dbReference type="OMA" id="SELMYLM"/>
<proteinExistence type="predicted"/>
<evidence type="ECO:0000313" key="2">
    <source>
        <dbReference type="Proteomes" id="UP000005238"/>
    </source>
</evidence>
<dbReference type="eggNOG" id="ENOG502QRJI">
    <property type="taxonomic scope" value="Eukaryota"/>
</dbReference>
<dbReference type="AlphaFoldDB" id="H3GDX1"/>
<dbReference type="PANTHER" id="PTHR35899:SF1">
    <property type="entry name" value="PEPTIDASE C1A PAPAIN C-TERMINAL DOMAIN-CONTAINING PROTEIN"/>
    <property type="match status" value="1"/>
</dbReference>
<name>H3GDX1_PHYRM</name>
<reference evidence="1" key="2">
    <citation type="submission" date="2015-06" db="UniProtKB">
        <authorList>
            <consortium name="EnsemblProtists"/>
        </authorList>
    </citation>
    <scope>IDENTIFICATION</scope>
    <source>
        <strain evidence="1">Pr102</strain>
    </source>
</reference>
<dbReference type="CDD" id="cd02619">
    <property type="entry name" value="Peptidase_C1"/>
    <property type="match status" value="1"/>
</dbReference>
<evidence type="ECO:0008006" key="3">
    <source>
        <dbReference type="Google" id="ProtNLM"/>
    </source>
</evidence>
<dbReference type="Gene3D" id="3.90.70.10">
    <property type="entry name" value="Cysteine proteinases"/>
    <property type="match status" value="1"/>
</dbReference>
<dbReference type="PROSITE" id="PS00639">
    <property type="entry name" value="THIOL_PROTEASE_HIS"/>
    <property type="match status" value="1"/>
</dbReference>
<dbReference type="InParanoid" id="H3GDX1"/>
<reference evidence="2" key="1">
    <citation type="journal article" date="2006" name="Science">
        <title>Phytophthora genome sequences uncover evolutionary origins and mechanisms of pathogenesis.</title>
        <authorList>
            <person name="Tyler B.M."/>
            <person name="Tripathy S."/>
            <person name="Zhang X."/>
            <person name="Dehal P."/>
            <person name="Jiang R.H."/>
            <person name="Aerts A."/>
            <person name="Arredondo F.D."/>
            <person name="Baxter L."/>
            <person name="Bensasson D."/>
            <person name="Beynon J.L."/>
            <person name="Chapman J."/>
            <person name="Damasceno C.M."/>
            <person name="Dorrance A.E."/>
            <person name="Dou D."/>
            <person name="Dickerman A.W."/>
            <person name="Dubchak I.L."/>
            <person name="Garbelotto M."/>
            <person name="Gijzen M."/>
            <person name="Gordon S.G."/>
            <person name="Govers F."/>
            <person name="Grunwald N.J."/>
            <person name="Huang W."/>
            <person name="Ivors K.L."/>
            <person name="Jones R.W."/>
            <person name="Kamoun S."/>
            <person name="Krampis K."/>
            <person name="Lamour K.H."/>
            <person name="Lee M.K."/>
            <person name="McDonald W.H."/>
            <person name="Medina M."/>
            <person name="Meijer H.J."/>
            <person name="Nordberg E.K."/>
            <person name="Maclean D.J."/>
            <person name="Ospina-Giraldo M.D."/>
            <person name="Morris P.F."/>
            <person name="Phuntumart V."/>
            <person name="Putnam N.H."/>
            <person name="Rash S."/>
            <person name="Rose J.K."/>
            <person name="Sakihama Y."/>
            <person name="Salamov A.A."/>
            <person name="Savidor A."/>
            <person name="Scheuring C.F."/>
            <person name="Smith B.M."/>
            <person name="Sobral B.W."/>
            <person name="Terry A."/>
            <person name="Torto-Alalibo T.A."/>
            <person name="Win J."/>
            <person name="Xu Z."/>
            <person name="Zhang H."/>
            <person name="Grigoriev I.V."/>
            <person name="Rokhsar D.S."/>
            <person name="Boore J.L."/>
        </authorList>
    </citation>
    <scope>NUCLEOTIDE SEQUENCE [LARGE SCALE GENOMIC DNA]</scope>
    <source>
        <strain evidence="2">Pr102</strain>
    </source>
</reference>
<dbReference type="InterPro" id="IPR025660">
    <property type="entry name" value="Pept_his_AS"/>
</dbReference>
<dbReference type="VEuPathDB" id="FungiDB:KRP23_4277"/>
<dbReference type="SUPFAM" id="SSF54001">
    <property type="entry name" value="Cysteine proteinases"/>
    <property type="match status" value="1"/>
</dbReference>
<organism evidence="1 2">
    <name type="scientific">Phytophthora ramorum</name>
    <name type="common">Sudden oak death agent</name>
    <dbReference type="NCBI Taxonomy" id="164328"/>
    <lineage>
        <taxon>Eukaryota</taxon>
        <taxon>Sar</taxon>
        <taxon>Stramenopiles</taxon>
        <taxon>Oomycota</taxon>
        <taxon>Peronosporomycetes</taxon>
        <taxon>Peronosporales</taxon>
        <taxon>Peronosporaceae</taxon>
        <taxon>Phytophthora</taxon>
    </lineage>
</organism>
<keyword evidence="2" id="KW-1185">Reference proteome</keyword>
<dbReference type="EnsemblProtists" id="Phyra73788">
    <property type="protein sequence ID" value="Phyra73788"/>
    <property type="gene ID" value="Phyra73788"/>
</dbReference>
<dbReference type="InterPro" id="IPR038765">
    <property type="entry name" value="Papain-like_cys_pep_sf"/>
</dbReference>
<dbReference type="VEuPathDB" id="FungiDB:KRP22_2479"/>
<sequence length="619" mass="68317">MASGYGAVQMADECEAFASPGPSQAAVGGRFGSWGALVLGAALGVAGLGYVATVHHSLAAQHEIIAQMQQHMEAMHAAVVAQSAMKAESETEFHQGGKFPAKFAVDFVTPLKTQDERGTCWDFATVAVLESSYRQQGVAQGWLQQDEFMAISEQAYGAEVIRLCAGPPGSPQQVACLIPGNEIWKNSTDGGDVTELMYLMNGLKDSIFPNSVCPYIPDPGNDSVCPGLTSESRTANPLSLTIKKMDTYYDAVSVKHALVKDRRAMAISTAMPYITHYYPCIGELASEDQCNPASTACTLCPPELSMTTCCIPIEFGENYNMNGEFITSHVMTPEGGHAMTLVGYNDLFRTKQGYTGGFILKNSWFDGIHPALGPTHARGSHSLKYWLQEITNWEEASMCPNSYDPENWYQCGNTGEVIDARRHGDPGMNIPLPIKRSATIGGGVESCLSEETELYARVNLQPLHLQCTDPNFCLVSDDYTYFVRNTTQWGDRMLRMCLFEYNTATSNSTELCLPPMLAQKIAYVLSPVAEEVRENDPDVCGFYLYPYEVQQQYKAQFGNFYVNNFEVEWHAQSYAANKALYPGLDYSEVEKSTRKQNQYEFVGPFPFARIVDREDLPSV</sequence>